<comment type="similarity">
    <text evidence="1">Belongs to the peptidase S1 family.</text>
</comment>
<protein>
    <submittedName>
        <fullName evidence="9">Trypsin-7</fullName>
    </submittedName>
</protein>
<keyword evidence="2" id="KW-0645">Protease</keyword>
<dbReference type="SUPFAM" id="SSF50494">
    <property type="entry name" value="Trypsin-like serine proteases"/>
    <property type="match status" value="1"/>
</dbReference>
<feature type="signal peptide" evidence="6">
    <location>
        <begin position="1"/>
        <end position="20"/>
    </location>
</feature>
<evidence type="ECO:0000256" key="1">
    <source>
        <dbReference type="ARBA" id="ARBA00007664"/>
    </source>
</evidence>
<evidence type="ECO:0000256" key="3">
    <source>
        <dbReference type="ARBA" id="ARBA00022801"/>
    </source>
</evidence>
<dbReference type="GO" id="GO:0004252">
    <property type="term" value="F:serine-type endopeptidase activity"/>
    <property type="evidence" value="ECO:0007669"/>
    <property type="project" value="InterPro"/>
</dbReference>
<evidence type="ECO:0000256" key="4">
    <source>
        <dbReference type="ARBA" id="ARBA00022825"/>
    </source>
</evidence>
<dbReference type="InterPro" id="IPR009003">
    <property type="entry name" value="Peptidase_S1_PA"/>
</dbReference>
<evidence type="ECO:0000313" key="9">
    <source>
        <dbReference type="RefSeq" id="XP_015522987.2"/>
    </source>
</evidence>
<dbReference type="PROSITE" id="PS00135">
    <property type="entry name" value="TRYPSIN_SER"/>
    <property type="match status" value="1"/>
</dbReference>
<reference evidence="9" key="1">
    <citation type="submission" date="2025-08" db="UniProtKB">
        <authorList>
            <consortium name="RefSeq"/>
        </authorList>
    </citation>
    <scope>IDENTIFICATION</scope>
    <source>
        <tissue evidence="9">Thorax and Abdomen</tissue>
    </source>
</reference>
<keyword evidence="4" id="KW-0720">Serine protease</keyword>
<dbReference type="RefSeq" id="XP_015522987.2">
    <property type="nucleotide sequence ID" value="XM_015667501.2"/>
</dbReference>
<dbReference type="KEGG" id="nlo:107226622"/>
<dbReference type="GO" id="GO:0006508">
    <property type="term" value="P:proteolysis"/>
    <property type="evidence" value="ECO:0007669"/>
    <property type="project" value="UniProtKB-KW"/>
</dbReference>
<gene>
    <name evidence="9" type="primary">LOC107226622</name>
</gene>
<dbReference type="InterPro" id="IPR043504">
    <property type="entry name" value="Peptidase_S1_PA_chymotrypsin"/>
</dbReference>
<dbReference type="PRINTS" id="PR00722">
    <property type="entry name" value="CHYMOTRYPSIN"/>
</dbReference>
<evidence type="ECO:0000259" key="7">
    <source>
        <dbReference type="PROSITE" id="PS50240"/>
    </source>
</evidence>
<evidence type="ECO:0000256" key="6">
    <source>
        <dbReference type="SAM" id="SignalP"/>
    </source>
</evidence>
<dbReference type="FunCoup" id="A0A6J0C8U0">
    <property type="interactions" value="96"/>
</dbReference>
<dbReference type="SMART" id="SM00020">
    <property type="entry name" value="Tryp_SPc"/>
    <property type="match status" value="1"/>
</dbReference>
<dbReference type="InterPro" id="IPR001314">
    <property type="entry name" value="Peptidase_S1A"/>
</dbReference>
<sequence>MRVDISWGVLLWVPVLLVEGLGLDHETLSKYSNISSGRRIVNGVPANPEDFQYIVHLHTDGPHASGNVIDGRWILTVAHALVNDVCPNLKIFPSSWQPGDTTTMTAVKCYIHDKYTPAENAYDIGLVKSSDNLLNSGQCQTIPLPEPGTQYAPGTRGTIAGWGLKTDGTLSDRLLTGDVMVESWETCNEAFAHSPPECGGKPECTALNVPRRMVCLRGDGPNPKNICAGDSGGPLTIDGTLVGVASVGFFSDKCIVGTVTMFTSIVDYLPWIYSFTHPEKNTNGFPVAPEFDKTIPA</sequence>
<feature type="domain" description="Peptidase S1" evidence="7">
    <location>
        <begin position="40"/>
        <end position="277"/>
    </location>
</feature>
<dbReference type="PROSITE" id="PS50240">
    <property type="entry name" value="TRYPSIN_DOM"/>
    <property type="match status" value="1"/>
</dbReference>
<feature type="chain" id="PRO_5047040816" evidence="6">
    <location>
        <begin position="21"/>
        <end position="297"/>
    </location>
</feature>
<evidence type="ECO:0000256" key="2">
    <source>
        <dbReference type="ARBA" id="ARBA00022670"/>
    </source>
</evidence>
<dbReference type="OrthoDB" id="6380398at2759"/>
<dbReference type="Proteomes" id="UP000829291">
    <property type="component" value="Chromosome 2"/>
</dbReference>
<dbReference type="InterPro" id="IPR050430">
    <property type="entry name" value="Peptidase_S1"/>
</dbReference>
<organism evidence="9">
    <name type="scientific">Neodiprion lecontei</name>
    <name type="common">Redheaded pine sawfly</name>
    <dbReference type="NCBI Taxonomy" id="441921"/>
    <lineage>
        <taxon>Eukaryota</taxon>
        <taxon>Metazoa</taxon>
        <taxon>Ecdysozoa</taxon>
        <taxon>Arthropoda</taxon>
        <taxon>Hexapoda</taxon>
        <taxon>Insecta</taxon>
        <taxon>Pterygota</taxon>
        <taxon>Neoptera</taxon>
        <taxon>Endopterygota</taxon>
        <taxon>Hymenoptera</taxon>
        <taxon>Tenthredinoidea</taxon>
        <taxon>Diprionidae</taxon>
        <taxon>Diprioninae</taxon>
        <taxon>Neodiprion</taxon>
    </lineage>
</organism>
<evidence type="ECO:0000256" key="5">
    <source>
        <dbReference type="ARBA" id="ARBA00023157"/>
    </source>
</evidence>
<accession>A0A6J0C8U0</accession>
<name>A0A6J0C8U0_NEOLC</name>
<dbReference type="InterPro" id="IPR033116">
    <property type="entry name" value="TRYPSIN_SER"/>
</dbReference>
<dbReference type="InParanoid" id="A0A6J0C8U0"/>
<proteinExistence type="inferred from homology"/>
<dbReference type="Pfam" id="PF00089">
    <property type="entry name" value="Trypsin"/>
    <property type="match status" value="1"/>
</dbReference>
<dbReference type="PANTHER" id="PTHR24276:SF98">
    <property type="entry name" value="FI18310P1-RELATED"/>
    <property type="match status" value="1"/>
</dbReference>
<keyword evidence="8" id="KW-1185">Reference proteome</keyword>
<keyword evidence="3" id="KW-0378">Hydrolase</keyword>
<dbReference type="Gene3D" id="2.40.10.10">
    <property type="entry name" value="Trypsin-like serine proteases"/>
    <property type="match status" value="1"/>
</dbReference>
<keyword evidence="6" id="KW-0732">Signal</keyword>
<dbReference type="PANTHER" id="PTHR24276">
    <property type="entry name" value="POLYSERASE-RELATED"/>
    <property type="match status" value="1"/>
</dbReference>
<evidence type="ECO:0000313" key="8">
    <source>
        <dbReference type="Proteomes" id="UP000829291"/>
    </source>
</evidence>
<dbReference type="InterPro" id="IPR001254">
    <property type="entry name" value="Trypsin_dom"/>
</dbReference>
<dbReference type="GeneID" id="107226622"/>
<keyword evidence="5" id="KW-1015">Disulfide bond</keyword>